<feature type="binding site" description="axial binding residue" evidence="15">
    <location>
        <position position="63"/>
    </location>
    <ligand>
        <name>heme</name>
        <dbReference type="ChEBI" id="CHEBI:30413"/>
    </ligand>
    <ligandPart>
        <name>Fe</name>
        <dbReference type="ChEBI" id="CHEBI:18248"/>
    </ligandPart>
</feature>
<feature type="disulfide bond" evidence="15">
    <location>
        <begin position="49"/>
        <end position="80"/>
    </location>
</feature>
<evidence type="ECO:0000256" key="16">
    <source>
        <dbReference type="SAM" id="MobiDB-lite"/>
    </source>
</evidence>
<evidence type="ECO:0000313" key="19">
    <source>
        <dbReference type="EMBL" id="KAA8909368.1"/>
    </source>
</evidence>
<keyword evidence="8 15" id="KW-0479">Metal-binding</keyword>
<evidence type="ECO:0000256" key="3">
    <source>
        <dbReference type="ARBA" id="ARBA00010031"/>
    </source>
</evidence>
<keyword evidence="6 15" id="KW-0349">Heme</keyword>
<comment type="caution">
    <text evidence="19">The sequence shown here is derived from an EMBL/GenBank/DDBJ whole genome shotgun (WGS) entry which is preliminary data.</text>
</comment>
<accession>A0A642V0M6</accession>
<dbReference type="EMBL" id="SWFS01000342">
    <property type="protein sequence ID" value="KAA8909368.1"/>
    <property type="molecule type" value="Genomic_DNA"/>
</dbReference>
<comment type="subcellular location">
    <subcellularLocation>
        <location evidence="1">Cell membrane</location>
        <topology evidence="1">Lipid-anchor</topology>
        <topology evidence="1">GPI-anchor</topology>
    </subcellularLocation>
    <subcellularLocation>
        <location evidence="2">Secreted</location>
    </subcellularLocation>
</comment>
<dbReference type="SMART" id="SM00747">
    <property type="entry name" value="CFEM"/>
    <property type="match status" value="1"/>
</dbReference>
<evidence type="ECO:0000256" key="4">
    <source>
        <dbReference type="ARBA" id="ARBA00022475"/>
    </source>
</evidence>
<dbReference type="InterPro" id="IPR008427">
    <property type="entry name" value="Extracellular_membr_CFEM_dom"/>
</dbReference>
<keyword evidence="20" id="KW-1185">Reference proteome</keyword>
<dbReference type="Proteomes" id="UP000761534">
    <property type="component" value="Unassembled WGS sequence"/>
</dbReference>
<evidence type="ECO:0000256" key="9">
    <source>
        <dbReference type="ARBA" id="ARBA00022729"/>
    </source>
</evidence>
<dbReference type="PANTHER" id="PTHR37928">
    <property type="entry name" value="CFEM DOMAIN PROTEIN (AFU_ORTHOLOGUE AFUA_6G14090)"/>
    <property type="match status" value="1"/>
</dbReference>
<evidence type="ECO:0000256" key="6">
    <source>
        <dbReference type="ARBA" id="ARBA00022617"/>
    </source>
</evidence>
<feature type="region of interest" description="Disordered" evidence="16">
    <location>
        <begin position="130"/>
        <end position="173"/>
    </location>
</feature>
<name>A0A642V0M6_9ASCO</name>
<reference evidence="19" key="1">
    <citation type="journal article" date="2019" name="G3 (Bethesda)">
        <title>Genome Assemblies of Two Rare Opportunistic Yeast Pathogens: Diutina rugosa (syn. Candida rugosa) and Trichomonascus ciferrii (syn. Candida ciferrii).</title>
        <authorList>
            <person name="Mixao V."/>
            <person name="Saus E."/>
            <person name="Hansen A.P."/>
            <person name="Lass-Florl C."/>
            <person name="Gabaldon T."/>
        </authorList>
    </citation>
    <scope>NUCLEOTIDE SEQUENCE</scope>
    <source>
        <strain evidence="19">CBS 4856</strain>
    </source>
</reference>
<evidence type="ECO:0000256" key="14">
    <source>
        <dbReference type="ARBA" id="ARBA00023288"/>
    </source>
</evidence>
<dbReference type="OrthoDB" id="2496787at2759"/>
<dbReference type="PROSITE" id="PS52012">
    <property type="entry name" value="CFEM"/>
    <property type="match status" value="1"/>
</dbReference>
<feature type="compositionally biased region" description="Low complexity" evidence="16">
    <location>
        <begin position="144"/>
        <end position="173"/>
    </location>
</feature>
<dbReference type="PANTHER" id="PTHR37928:SF2">
    <property type="entry name" value="GPI ANCHORED CFEM DOMAIN PROTEIN (AFU_ORTHOLOGUE AFUA_6G10580)"/>
    <property type="match status" value="1"/>
</dbReference>
<evidence type="ECO:0000256" key="5">
    <source>
        <dbReference type="ARBA" id="ARBA00022525"/>
    </source>
</evidence>
<dbReference type="GO" id="GO:0046872">
    <property type="term" value="F:metal ion binding"/>
    <property type="evidence" value="ECO:0007669"/>
    <property type="project" value="UniProtKB-UniRule"/>
</dbReference>
<feature type="disulfide bond" evidence="15">
    <location>
        <begin position="59"/>
        <end position="66"/>
    </location>
</feature>
<feature type="chain" id="PRO_5024833383" description="CFEM domain-containing protein" evidence="17">
    <location>
        <begin position="17"/>
        <end position="200"/>
    </location>
</feature>
<proteinExistence type="inferred from homology"/>
<evidence type="ECO:0000256" key="12">
    <source>
        <dbReference type="ARBA" id="ARBA00023157"/>
    </source>
</evidence>
<evidence type="ECO:0000313" key="20">
    <source>
        <dbReference type="Proteomes" id="UP000761534"/>
    </source>
</evidence>
<feature type="signal peptide" evidence="17">
    <location>
        <begin position="1"/>
        <end position="16"/>
    </location>
</feature>
<dbReference type="Pfam" id="PF05730">
    <property type="entry name" value="CFEM"/>
    <property type="match status" value="1"/>
</dbReference>
<protein>
    <recommendedName>
        <fullName evidence="18">CFEM domain-containing protein</fullName>
    </recommendedName>
</protein>
<dbReference type="VEuPathDB" id="FungiDB:TRICI_004534"/>
<evidence type="ECO:0000256" key="8">
    <source>
        <dbReference type="ARBA" id="ARBA00022723"/>
    </source>
</evidence>
<feature type="disulfide bond" evidence="15">
    <location>
        <begin position="68"/>
        <end position="101"/>
    </location>
</feature>
<evidence type="ECO:0000256" key="17">
    <source>
        <dbReference type="SAM" id="SignalP"/>
    </source>
</evidence>
<evidence type="ECO:0000256" key="7">
    <source>
        <dbReference type="ARBA" id="ARBA00022622"/>
    </source>
</evidence>
<organism evidence="19 20">
    <name type="scientific">Trichomonascus ciferrii</name>
    <dbReference type="NCBI Taxonomy" id="44093"/>
    <lineage>
        <taxon>Eukaryota</taxon>
        <taxon>Fungi</taxon>
        <taxon>Dikarya</taxon>
        <taxon>Ascomycota</taxon>
        <taxon>Saccharomycotina</taxon>
        <taxon>Dipodascomycetes</taxon>
        <taxon>Dipodascales</taxon>
        <taxon>Trichomonascaceae</taxon>
        <taxon>Trichomonascus</taxon>
        <taxon>Trichomonascus ciferrii complex</taxon>
    </lineage>
</organism>
<keyword evidence="14" id="KW-0449">Lipoprotein</keyword>
<keyword evidence="7" id="KW-0336">GPI-anchor</keyword>
<comment type="similarity">
    <text evidence="3">Belongs to the RBT5 family.</text>
</comment>
<evidence type="ECO:0000256" key="10">
    <source>
        <dbReference type="ARBA" id="ARBA00023004"/>
    </source>
</evidence>
<keyword evidence="9 17" id="KW-0732">Signal</keyword>
<keyword evidence="11" id="KW-0472">Membrane</keyword>
<evidence type="ECO:0000256" key="11">
    <source>
        <dbReference type="ARBA" id="ARBA00023136"/>
    </source>
</evidence>
<dbReference type="AlphaFoldDB" id="A0A642V0M6"/>
<evidence type="ECO:0000256" key="15">
    <source>
        <dbReference type="PROSITE-ProRule" id="PRU01356"/>
    </source>
</evidence>
<gene>
    <name evidence="19" type="ORF">TRICI_004534</name>
</gene>
<feature type="disulfide bond" evidence="15">
    <location>
        <begin position="45"/>
        <end position="85"/>
    </location>
</feature>
<dbReference type="GO" id="GO:0098552">
    <property type="term" value="C:side of membrane"/>
    <property type="evidence" value="ECO:0007669"/>
    <property type="project" value="UniProtKB-KW"/>
</dbReference>
<dbReference type="InterPro" id="IPR051735">
    <property type="entry name" value="CFEM_domain"/>
</dbReference>
<keyword evidence="5" id="KW-0964">Secreted</keyword>
<keyword evidence="4" id="KW-1003">Cell membrane</keyword>
<feature type="domain" description="CFEM" evidence="18">
    <location>
        <begin position="17"/>
        <end position="126"/>
    </location>
</feature>
<keyword evidence="10 15" id="KW-0408">Iron</keyword>
<keyword evidence="13" id="KW-0325">Glycoprotein</keyword>
<dbReference type="GO" id="GO:0005576">
    <property type="term" value="C:extracellular region"/>
    <property type="evidence" value="ECO:0007669"/>
    <property type="project" value="UniProtKB-SubCell"/>
</dbReference>
<evidence type="ECO:0000256" key="2">
    <source>
        <dbReference type="ARBA" id="ARBA00004613"/>
    </source>
</evidence>
<dbReference type="GO" id="GO:0005886">
    <property type="term" value="C:plasma membrane"/>
    <property type="evidence" value="ECO:0007669"/>
    <property type="project" value="UniProtKB-SubCell"/>
</dbReference>
<sequence length="200" mass="20603">MKLTIVLLSIIGFVLANNWETYPSVKKSASINGFADPLYDKLPKCAEECVKQSTGNTPCPKWDTGCLCIMPQWSGIVAECIAENCEGSDVKSASSLALSLCSSVGANKWEMPASVSTKLNAAADAKATAESADKTNSKSVSPQSTAQSNSAKATNSNSTAASGSTSATSSTSADGGAIHAAEIGTVGTLLSLLFSWVMFM</sequence>
<evidence type="ECO:0000256" key="13">
    <source>
        <dbReference type="ARBA" id="ARBA00023180"/>
    </source>
</evidence>
<evidence type="ECO:0000259" key="18">
    <source>
        <dbReference type="PROSITE" id="PS52012"/>
    </source>
</evidence>
<evidence type="ECO:0000256" key="1">
    <source>
        <dbReference type="ARBA" id="ARBA00004609"/>
    </source>
</evidence>
<keyword evidence="12 15" id="KW-1015">Disulfide bond</keyword>